<name>A0A3P7ZVM0_9TREM</name>
<reference evidence="1 2" key="1">
    <citation type="submission" date="2018-11" db="EMBL/GenBank/DDBJ databases">
        <authorList>
            <consortium name="Pathogen Informatics"/>
        </authorList>
    </citation>
    <scope>NUCLEOTIDE SEQUENCE [LARGE SCALE GENOMIC DNA]</scope>
    <source>
        <strain evidence="1 2">Zambia</strain>
    </source>
</reference>
<organism evidence="1 2">
    <name type="scientific">Schistosoma margrebowiei</name>
    <dbReference type="NCBI Taxonomy" id="48269"/>
    <lineage>
        <taxon>Eukaryota</taxon>
        <taxon>Metazoa</taxon>
        <taxon>Spiralia</taxon>
        <taxon>Lophotrochozoa</taxon>
        <taxon>Platyhelminthes</taxon>
        <taxon>Trematoda</taxon>
        <taxon>Digenea</taxon>
        <taxon>Strigeidida</taxon>
        <taxon>Schistosomatoidea</taxon>
        <taxon>Schistosomatidae</taxon>
        <taxon>Schistosoma</taxon>
    </lineage>
</organism>
<gene>
    <name evidence="1" type="ORF">SMRZ_LOCUS2018</name>
</gene>
<keyword evidence="2" id="KW-1185">Reference proteome</keyword>
<dbReference type="AlphaFoldDB" id="A0A3P7ZVM0"/>
<sequence>MLICTFLFIGRYVDQSFSSNKKADTRVCCLTREVFIQNNQIN</sequence>
<evidence type="ECO:0000313" key="1">
    <source>
        <dbReference type="EMBL" id="VDO53635.1"/>
    </source>
</evidence>
<accession>A0A3P7ZVM0</accession>
<protein>
    <submittedName>
        <fullName evidence="1">Uncharacterized protein</fullName>
    </submittedName>
</protein>
<dbReference type="Proteomes" id="UP000277204">
    <property type="component" value="Unassembled WGS sequence"/>
</dbReference>
<evidence type="ECO:0000313" key="2">
    <source>
        <dbReference type="Proteomes" id="UP000277204"/>
    </source>
</evidence>
<proteinExistence type="predicted"/>
<dbReference type="EMBL" id="UZAI01000494">
    <property type="protein sequence ID" value="VDO53635.1"/>
    <property type="molecule type" value="Genomic_DNA"/>
</dbReference>